<dbReference type="GO" id="GO:0045881">
    <property type="term" value="P:positive regulation of sporulation resulting in formation of a cellular spore"/>
    <property type="evidence" value="ECO:0007669"/>
    <property type="project" value="TreeGrafter"/>
</dbReference>
<reference evidence="2" key="1">
    <citation type="submission" date="2018-06" db="EMBL/GenBank/DDBJ databases">
        <authorList>
            <consortium name="GenomeTrakr network: Whole genome sequencing for foodborne pathogen traceback"/>
        </authorList>
    </citation>
    <scope>NUCLEOTIDE SEQUENCE</scope>
    <source>
        <strain evidence="2">PSU-0700</strain>
    </source>
</reference>
<dbReference type="AlphaFoldDB" id="A0A9P2MM08"/>
<evidence type="ECO:0000313" key="2">
    <source>
        <dbReference type="EMBL" id="EFO3163558.1"/>
    </source>
</evidence>
<dbReference type="InterPro" id="IPR050336">
    <property type="entry name" value="Chromosome_partition/occlusion"/>
</dbReference>
<feature type="domain" description="ParB-like N-terminal" evidence="1">
    <location>
        <begin position="8"/>
        <end position="94"/>
    </location>
</feature>
<name>A0A9P2MM08_ECOLX</name>
<gene>
    <name evidence="2" type="ORF">DP913_00560</name>
</gene>
<accession>A0A9P2MM08</accession>
<dbReference type="CDD" id="cd16403">
    <property type="entry name" value="ParB_N_like_MT"/>
    <property type="match status" value="1"/>
</dbReference>
<dbReference type="PANTHER" id="PTHR33375:SF1">
    <property type="entry name" value="CHROMOSOME-PARTITIONING PROTEIN PARB-RELATED"/>
    <property type="match status" value="1"/>
</dbReference>
<dbReference type="SMART" id="SM00470">
    <property type="entry name" value="ParB"/>
    <property type="match status" value="1"/>
</dbReference>
<dbReference type="Proteomes" id="UP000735456">
    <property type="component" value="Unassembled WGS sequence"/>
</dbReference>
<sequence length="259" mass="28818">MAEQIAVIFKNISELNEYERNTRTHSDEQVAQIAKSIDEFGWTNPVLIDEAGEIIAGHGRVAAAKDLGLNEVPTITLYGLTNEQKRAYRIADNKLPLNAGWDDELLRLELTELSACGFDIELTGFSAGELDELLAEIAPGAESEDPYTTKIDTPVYEPSEINPAVTELYDDSKTHQLVNDIRAAGLPGDVEKFLLSAAERHTVFNFNKIADYYAHAPENIQTLFEQSALVIIDYEKAIEYGLVHMTQKLVEIVYGDRDA</sequence>
<comment type="caution">
    <text evidence="2">The sequence shown here is derived from an EMBL/GenBank/DDBJ whole genome shotgun (WGS) entry which is preliminary data.</text>
</comment>
<dbReference type="Gene3D" id="3.90.1530.10">
    <property type="entry name" value="Conserved hypothetical protein from pyrococcus furiosus pfu- 392566-001, ParB domain"/>
    <property type="match status" value="1"/>
</dbReference>
<protein>
    <submittedName>
        <fullName evidence="2">Transcriptional regulator</fullName>
    </submittedName>
</protein>
<evidence type="ECO:0000313" key="3">
    <source>
        <dbReference type="Proteomes" id="UP000735456"/>
    </source>
</evidence>
<proteinExistence type="predicted"/>
<dbReference type="InterPro" id="IPR003115">
    <property type="entry name" value="ParB_N"/>
</dbReference>
<evidence type="ECO:0000259" key="1">
    <source>
        <dbReference type="SMART" id="SM00470"/>
    </source>
</evidence>
<dbReference type="SUPFAM" id="SSF110849">
    <property type="entry name" value="ParB/Sulfiredoxin"/>
    <property type="match status" value="1"/>
</dbReference>
<dbReference type="GO" id="GO:0007059">
    <property type="term" value="P:chromosome segregation"/>
    <property type="evidence" value="ECO:0007669"/>
    <property type="project" value="TreeGrafter"/>
</dbReference>
<dbReference type="Pfam" id="PF02195">
    <property type="entry name" value="ParB_N"/>
    <property type="match status" value="1"/>
</dbReference>
<dbReference type="PANTHER" id="PTHR33375">
    <property type="entry name" value="CHROMOSOME-PARTITIONING PROTEIN PARB-RELATED"/>
    <property type="match status" value="1"/>
</dbReference>
<dbReference type="EMBL" id="AATQVU010000001">
    <property type="protein sequence ID" value="EFO3163558.1"/>
    <property type="molecule type" value="Genomic_DNA"/>
</dbReference>
<dbReference type="InterPro" id="IPR036086">
    <property type="entry name" value="ParB/Sulfiredoxin_sf"/>
</dbReference>
<organism evidence="2 3">
    <name type="scientific">Escherichia coli O8</name>
    <dbReference type="NCBI Taxonomy" id="1010796"/>
    <lineage>
        <taxon>Bacteria</taxon>
        <taxon>Pseudomonadati</taxon>
        <taxon>Pseudomonadota</taxon>
        <taxon>Gammaproteobacteria</taxon>
        <taxon>Enterobacterales</taxon>
        <taxon>Enterobacteriaceae</taxon>
        <taxon>Escherichia</taxon>
    </lineage>
</organism>
<dbReference type="GO" id="GO:0005694">
    <property type="term" value="C:chromosome"/>
    <property type="evidence" value="ECO:0007669"/>
    <property type="project" value="TreeGrafter"/>
</dbReference>